<dbReference type="InterPro" id="IPR005864">
    <property type="entry name" value="ATP_synth_F0_bsu_bac"/>
</dbReference>
<evidence type="ECO:0000256" key="2">
    <source>
        <dbReference type="ARBA" id="ARBA00005513"/>
    </source>
</evidence>
<dbReference type="SUPFAM" id="SSF81573">
    <property type="entry name" value="F1F0 ATP synthase subunit B, membrane domain"/>
    <property type="match status" value="1"/>
</dbReference>
<evidence type="ECO:0000256" key="5">
    <source>
        <dbReference type="ARBA" id="ARBA00022547"/>
    </source>
</evidence>
<comment type="subunit">
    <text evidence="13 14">F-type ATPases have 2 components, F(1) - the catalytic core - and F(0) - the membrane proton channel. F(1) has five subunits: alpha(3), beta(3), gamma(1), delta(1), epsilon(1). F(0) has three main subunits: a(1), b(2) and c(10-14). The alpha and beta chains form an alternating ring which encloses part of the gamma chain. F(1) is attached to F(0) by a central stalk formed by the gamma and epsilon chains, while a peripheral stalk is formed by the delta and b chains.</text>
</comment>
<evidence type="ECO:0000256" key="14">
    <source>
        <dbReference type="HAMAP-Rule" id="MF_01398"/>
    </source>
</evidence>
<evidence type="ECO:0000256" key="7">
    <source>
        <dbReference type="ARBA" id="ARBA00022781"/>
    </source>
</evidence>
<dbReference type="GO" id="GO:0005886">
    <property type="term" value="C:plasma membrane"/>
    <property type="evidence" value="ECO:0007669"/>
    <property type="project" value="UniProtKB-SubCell"/>
</dbReference>
<keyword evidence="11 14" id="KW-0066">ATP synthesis</keyword>
<comment type="caution">
    <text evidence="17">The sequence shown here is derived from an EMBL/GenBank/DDBJ whole genome shotgun (WGS) entry which is preliminary data.</text>
</comment>
<evidence type="ECO:0000256" key="13">
    <source>
        <dbReference type="ARBA" id="ARBA00025830"/>
    </source>
</evidence>
<reference evidence="17 18" key="1">
    <citation type="journal article" date="2013" name="Genome Announc.">
        <title>Draft genome sequence of an Actinobacterium, Brachybacterium muris strain UCD-AY4.</title>
        <authorList>
            <person name="Lo J.R."/>
            <person name="Lang J.M."/>
            <person name="Darling A.E."/>
            <person name="Eisen J.A."/>
            <person name="Coil D.A."/>
        </authorList>
    </citation>
    <scope>NUCLEOTIDE SEQUENCE [LARGE SCALE GENOMIC DNA]</scope>
    <source>
        <strain evidence="17 18">UCD-AY4</strain>
    </source>
</reference>
<protein>
    <recommendedName>
        <fullName evidence="14">ATP synthase subunit b</fullName>
    </recommendedName>
    <alternativeName>
        <fullName evidence="14">ATP synthase F(0) sector subunit b</fullName>
    </alternativeName>
    <alternativeName>
        <fullName evidence="14">ATPase subunit I</fullName>
    </alternativeName>
    <alternativeName>
        <fullName evidence="14">F-type ATPase subunit b</fullName>
        <shortName evidence="14">F-ATPase subunit b</shortName>
    </alternativeName>
</protein>
<dbReference type="CDD" id="cd06503">
    <property type="entry name" value="ATP-synt_Fo_b"/>
    <property type="match status" value="1"/>
</dbReference>
<evidence type="ECO:0000313" key="17">
    <source>
        <dbReference type="EMBL" id="EYT48203.1"/>
    </source>
</evidence>
<dbReference type="GO" id="GO:0046961">
    <property type="term" value="F:proton-transporting ATPase activity, rotational mechanism"/>
    <property type="evidence" value="ECO:0007669"/>
    <property type="project" value="TreeGrafter"/>
</dbReference>
<keyword evidence="16" id="KW-0175">Coiled coil</keyword>
<feature type="transmembrane region" description="Helical" evidence="14">
    <location>
        <begin position="23"/>
        <end position="42"/>
    </location>
</feature>
<comment type="subcellular location">
    <subcellularLocation>
        <location evidence="1 14">Cell membrane</location>
        <topology evidence="1 14">Single-pass membrane protein</topology>
    </subcellularLocation>
</comment>
<dbReference type="InterPro" id="IPR002146">
    <property type="entry name" value="ATP_synth_b/b'su_bac/chlpt"/>
</dbReference>
<keyword evidence="9 14" id="KW-0406">Ion transport</keyword>
<evidence type="ECO:0000256" key="4">
    <source>
        <dbReference type="ARBA" id="ARBA00022475"/>
    </source>
</evidence>
<keyword evidence="3 14" id="KW-0813">Transport</keyword>
<keyword evidence="10 14" id="KW-0472">Membrane</keyword>
<evidence type="ECO:0000256" key="6">
    <source>
        <dbReference type="ARBA" id="ARBA00022692"/>
    </source>
</evidence>
<evidence type="ECO:0000256" key="8">
    <source>
        <dbReference type="ARBA" id="ARBA00022989"/>
    </source>
</evidence>
<dbReference type="Proteomes" id="UP000019754">
    <property type="component" value="Unassembled WGS sequence"/>
</dbReference>
<name>A0A022KVU4_9MICO</name>
<accession>A0A022KVU4</accession>
<organism evidence="17 18">
    <name type="scientific">Brachybacterium muris UCD-AY4</name>
    <dbReference type="NCBI Taxonomy" id="1249481"/>
    <lineage>
        <taxon>Bacteria</taxon>
        <taxon>Bacillati</taxon>
        <taxon>Actinomycetota</taxon>
        <taxon>Actinomycetes</taxon>
        <taxon>Micrococcales</taxon>
        <taxon>Dermabacteraceae</taxon>
        <taxon>Brachybacterium</taxon>
    </lineage>
</organism>
<feature type="coiled-coil region" evidence="16">
    <location>
        <begin position="56"/>
        <end position="123"/>
    </location>
</feature>
<dbReference type="NCBIfam" id="TIGR01144">
    <property type="entry name" value="ATP_synt_b"/>
    <property type="match status" value="1"/>
</dbReference>
<sequence>MILSAGDTPTPGWRLFVPYVPEIIWSAIFIAIFAVVFMRFVLPRLNAVLDERAEKIEGGIRRAEEVQEQADQLKSDQESALAAARQEAAAIREKARQDGQRIVEEAKARAEAENERVLAAGRQQLSAERMAASHELRAEVGTLASDLASKIVGESLNDDERSRRVIDRFLDDLESSQAATR</sequence>
<keyword evidence="18" id="KW-1185">Reference proteome</keyword>
<dbReference type="HOGENOM" id="CLU_079215_5_0_11"/>
<dbReference type="Gene3D" id="1.20.5.620">
    <property type="entry name" value="F1F0 ATP synthase subunit B, membrane domain"/>
    <property type="match status" value="1"/>
</dbReference>
<keyword evidence="6 14" id="KW-0812">Transmembrane</keyword>
<gene>
    <name evidence="14" type="primary">atpF</name>
    <name evidence="17" type="ORF">D641_0112835</name>
</gene>
<evidence type="ECO:0000256" key="15">
    <source>
        <dbReference type="RuleBase" id="RU003848"/>
    </source>
</evidence>
<comment type="similarity">
    <text evidence="2 14 15">Belongs to the ATPase B chain family.</text>
</comment>
<dbReference type="PANTHER" id="PTHR33445">
    <property type="entry name" value="ATP SYNTHASE SUBUNIT B', CHLOROPLASTIC"/>
    <property type="match status" value="1"/>
</dbReference>
<evidence type="ECO:0000256" key="12">
    <source>
        <dbReference type="ARBA" id="ARBA00025198"/>
    </source>
</evidence>
<comment type="function">
    <text evidence="14">Component of the F(0) channel, it forms part of the peripheral stalk, linking F(1) to F(0).</text>
</comment>
<evidence type="ECO:0000256" key="11">
    <source>
        <dbReference type="ARBA" id="ARBA00023310"/>
    </source>
</evidence>
<proteinExistence type="inferred from homology"/>
<evidence type="ECO:0000256" key="16">
    <source>
        <dbReference type="SAM" id="Coils"/>
    </source>
</evidence>
<dbReference type="PANTHER" id="PTHR33445:SF1">
    <property type="entry name" value="ATP SYNTHASE SUBUNIT B"/>
    <property type="match status" value="1"/>
</dbReference>
<comment type="function">
    <text evidence="12 14">F(1)F(0) ATP synthase produces ATP from ADP in the presence of a proton or sodium gradient. F-type ATPases consist of two structural domains, F(1) containing the extramembraneous catalytic core and F(0) containing the membrane proton channel, linked together by a central stalk and a peripheral stalk. During catalysis, ATP synthesis in the catalytic domain of F(1) is coupled via a rotary mechanism of the central stalk subunits to proton translocation.</text>
</comment>
<keyword evidence="8 14" id="KW-1133">Transmembrane helix</keyword>
<dbReference type="AlphaFoldDB" id="A0A022KVU4"/>
<keyword evidence="7 14" id="KW-0375">Hydrogen ion transport</keyword>
<dbReference type="STRING" id="1249481.D641_0112835"/>
<evidence type="ECO:0000256" key="3">
    <source>
        <dbReference type="ARBA" id="ARBA00022448"/>
    </source>
</evidence>
<dbReference type="NCBIfam" id="NF004412">
    <property type="entry name" value="PRK05759.1-3"/>
    <property type="match status" value="1"/>
</dbReference>
<evidence type="ECO:0000256" key="10">
    <source>
        <dbReference type="ARBA" id="ARBA00023136"/>
    </source>
</evidence>
<evidence type="ECO:0000256" key="1">
    <source>
        <dbReference type="ARBA" id="ARBA00004162"/>
    </source>
</evidence>
<keyword evidence="5 14" id="KW-0138">CF(0)</keyword>
<dbReference type="HAMAP" id="MF_01398">
    <property type="entry name" value="ATP_synth_b_bprime"/>
    <property type="match status" value="1"/>
</dbReference>
<dbReference type="GO" id="GO:0045259">
    <property type="term" value="C:proton-transporting ATP synthase complex"/>
    <property type="evidence" value="ECO:0007669"/>
    <property type="project" value="UniProtKB-KW"/>
</dbReference>
<dbReference type="OrthoDB" id="5243563at2"/>
<dbReference type="Pfam" id="PF00430">
    <property type="entry name" value="ATP-synt_B"/>
    <property type="match status" value="1"/>
</dbReference>
<dbReference type="InterPro" id="IPR028987">
    <property type="entry name" value="ATP_synth_B-like_membr_sf"/>
</dbReference>
<dbReference type="EMBL" id="AORC01000017">
    <property type="protein sequence ID" value="EYT48203.1"/>
    <property type="molecule type" value="Genomic_DNA"/>
</dbReference>
<evidence type="ECO:0000256" key="9">
    <source>
        <dbReference type="ARBA" id="ARBA00023065"/>
    </source>
</evidence>
<dbReference type="GO" id="GO:0046933">
    <property type="term" value="F:proton-transporting ATP synthase activity, rotational mechanism"/>
    <property type="evidence" value="ECO:0007669"/>
    <property type="project" value="UniProtKB-UniRule"/>
</dbReference>
<evidence type="ECO:0000313" key="18">
    <source>
        <dbReference type="Proteomes" id="UP000019754"/>
    </source>
</evidence>
<dbReference type="InterPro" id="IPR050059">
    <property type="entry name" value="ATP_synthase_B_chain"/>
</dbReference>
<dbReference type="RefSeq" id="WP_017823904.1">
    <property type="nucleotide sequence ID" value="NZ_AORC01000017.1"/>
</dbReference>
<keyword evidence="4 14" id="KW-1003">Cell membrane</keyword>